<organism evidence="2 3">
    <name type="scientific">Acacia crassicarpa</name>
    <name type="common">northern wattle</name>
    <dbReference type="NCBI Taxonomy" id="499986"/>
    <lineage>
        <taxon>Eukaryota</taxon>
        <taxon>Viridiplantae</taxon>
        <taxon>Streptophyta</taxon>
        <taxon>Embryophyta</taxon>
        <taxon>Tracheophyta</taxon>
        <taxon>Spermatophyta</taxon>
        <taxon>Magnoliopsida</taxon>
        <taxon>eudicotyledons</taxon>
        <taxon>Gunneridae</taxon>
        <taxon>Pentapetalae</taxon>
        <taxon>rosids</taxon>
        <taxon>fabids</taxon>
        <taxon>Fabales</taxon>
        <taxon>Fabaceae</taxon>
        <taxon>Caesalpinioideae</taxon>
        <taxon>mimosoid clade</taxon>
        <taxon>Acacieae</taxon>
        <taxon>Acacia</taxon>
    </lineage>
</organism>
<feature type="transmembrane region" description="Helical" evidence="1">
    <location>
        <begin position="120"/>
        <end position="140"/>
    </location>
</feature>
<evidence type="ECO:0000313" key="2">
    <source>
        <dbReference type="EMBL" id="KAK4277525.1"/>
    </source>
</evidence>
<evidence type="ECO:0000256" key="1">
    <source>
        <dbReference type="SAM" id="Phobius"/>
    </source>
</evidence>
<dbReference type="PANTHER" id="PTHR34967">
    <property type="entry name" value="OS02G0257200 PROTEIN"/>
    <property type="match status" value="1"/>
</dbReference>
<keyword evidence="1" id="KW-0812">Transmembrane</keyword>
<feature type="transmembrane region" description="Helical" evidence="1">
    <location>
        <begin position="233"/>
        <end position="255"/>
    </location>
</feature>
<feature type="transmembrane region" description="Helical" evidence="1">
    <location>
        <begin position="201"/>
        <end position="221"/>
    </location>
</feature>
<protein>
    <submittedName>
        <fullName evidence="2">Uncharacterized protein</fullName>
    </submittedName>
</protein>
<keyword evidence="3" id="KW-1185">Reference proteome</keyword>
<accession>A0AAE1MU32</accession>
<dbReference type="AlphaFoldDB" id="A0AAE1MU32"/>
<name>A0AAE1MU32_9FABA</name>
<feature type="transmembrane region" description="Helical" evidence="1">
    <location>
        <begin position="95"/>
        <end position="114"/>
    </location>
</feature>
<dbReference type="EMBL" id="JAWXYG010000003">
    <property type="protein sequence ID" value="KAK4277525.1"/>
    <property type="molecule type" value="Genomic_DNA"/>
</dbReference>
<sequence>MGHRRSIIASDEFQCRHVSHYETKLGTPCTAPRVPRFHSATPPHAPFSPFLERARKHCFLPRREFLIGMVKLASARDFRTYGSGMTRNRYEYINAGLYLFAAVVLTCGFVAQLSSEPKSGLVLLLIAFGLIFIVNLHDLIAHLAGIDFLLSLMEFDLQLALVEFGVPIFQAVGSLLSFLGIFFIFIQEEKRFGYFKLERHALNLLLAGPLLWVIGSIHNSCQIYERADGHVQILLNSVLIPFLMGSLLFLLAAILNHYEQSSVIRHGLHLLGGTWVWLGIFGSMLLFMGGLTNVVKVFKMQQIDGLRQEKLRGGAQERLMSEREGRAPLILEDQRRRTRHVVEDAKIVEPAPTPYKDVLIGHTDTP</sequence>
<evidence type="ECO:0000313" key="3">
    <source>
        <dbReference type="Proteomes" id="UP001293593"/>
    </source>
</evidence>
<feature type="transmembrane region" description="Helical" evidence="1">
    <location>
        <begin position="275"/>
        <end position="298"/>
    </location>
</feature>
<dbReference type="PANTHER" id="PTHR34967:SF1">
    <property type="entry name" value="OS02G0257200 PROTEIN"/>
    <property type="match status" value="1"/>
</dbReference>
<reference evidence="2" key="1">
    <citation type="submission" date="2023-10" db="EMBL/GenBank/DDBJ databases">
        <title>Chromosome-level genome of the transformable northern wattle, Acacia crassicarpa.</title>
        <authorList>
            <person name="Massaro I."/>
            <person name="Sinha N.R."/>
            <person name="Poethig S."/>
            <person name="Leichty A.R."/>
        </authorList>
    </citation>
    <scope>NUCLEOTIDE SEQUENCE</scope>
    <source>
        <strain evidence="2">Acra3RX</strain>
        <tissue evidence="2">Leaf</tissue>
    </source>
</reference>
<feature type="transmembrane region" description="Helical" evidence="1">
    <location>
        <begin position="161"/>
        <end position="186"/>
    </location>
</feature>
<comment type="caution">
    <text evidence="2">The sequence shown here is derived from an EMBL/GenBank/DDBJ whole genome shotgun (WGS) entry which is preliminary data.</text>
</comment>
<gene>
    <name evidence="2" type="ORF">QN277_015513</name>
</gene>
<dbReference type="Proteomes" id="UP001293593">
    <property type="component" value="Unassembled WGS sequence"/>
</dbReference>
<keyword evidence="1" id="KW-0472">Membrane</keyword>
<keyword evidence="1" id="KW-1133">Transmembrane helix</keyword>
<proteinExistence type="predicted"/>